<sequence length="105" mass="11916">MAAQIFCNIDPHLWHVRQHFRCLSNNRDVDITDAIAFGFDTAPGLTQQAAAVRPFKGRIGVRKQLADIAHRHCAQQRVSQRMQRHIAIGMGDKTLLKRDPHTANH</sequence>
<dbReference type="Proteomes" id="UP001157938">
    <property type="component" value="Unassembled WGS sequence"/>
</dbReference>
<comment type="caution">
    <text evidence="1">The sequence shown here is derived from an EMBL/GenBank/DDBJ whole genome shotgun (WGS) entry which is preliminary data.</text>
</comment>
<evidence type="ECO:0000313" key="2">
    <source>
        <dbReference type="Proteomes" id="UP001157938"/>
    </source>
</evidence>
<dbReference type="EMBL" id="CAKLBC010001298">
    <property type="protein sequence ID" value="CAH0490808.1"/>
    <property type="molecule type" value="Genomic_DNA"/>
</dbReference>
<gene>
    <name evidence="1" type="ORF">PFR001_LOCUS6113</name>
</gene>
<protein>
    <submittedName>
        <fullName evidence="1">Uncharacterized protein</fullName>
    </submittedName>
</protein>
<organism evidence="1 2">
    <name type="scientific">Peronospora farinosa</name>
    <dbReference type="NCBI Taxonomy" id="134698"/>
    <lineage>
        <taxon>Eukaryota</taxon>
        <taxon>Sar</taxon>
        <taxon>Stramenopiles</taxon>
        <taxon>Oomycota</taxon>
        <taxon>Peronosporomycetes</taxon>
        <taxon>Peronosporales</taxon>
        <taxon>Peronosporaceae</taxon>
        <taxon>Peronospora</taxon>
    </lineage>
</organism>
<keyword evidence="2" id="KW-1185">Reference proteome</keyword>
<evidence type="ECO:0000313" key="1">
    <source>
        <dbReference type="EMBL" id="CAH0490808.1"/>
    </source>
</evidence>
<name>A0ABN8CC21_9STRA</name>
<accession>A0ABN8CC21</accession>
<reference evidence="1 2" key="1">
    <citation type="submission" date="2021-11" db="EMBL/GenBank/DDBJ databases">
        <authorList>
            <person name="Islam A."/>
            <person name="Islam S."/>
            <person name="Flora M.S."/>
            <person name="Rahman M."/>
            <person name="Ziaur R.M."/>
            <person name="Epstein J.H."/>
            <person name="Hassan M."/>
            <person name="Klassen M."/>
            <person name="Woodard K."/>
            <person name="Webb A."/>
            <person name="Webby R.J."/>
            <person name="El Zowalaty M.E."/>
        </authorList>
    </citation>
    <scope>NUCLEOTIDE SEQUENCE [LARGE SCALE GENOMIC DNA]</scope>
    <source>
        <strain evidence="1">Pf1</strain>
    </source>
</reference>
<proteinExistence type="predicted"/>